<dbReference type="PANTHER" id="PTHR31147:SF55">
    <property type="entry name" value="HXXXD-TYPE ACYL-TRANSFERASE FAMILY PROTEIN"/>
    <property type="match status" value="1"/>
</dbReference>
<dbReference type="InterPro" id="IPR050898">
    <property type="entry name" value="Plant_acyltransferase"/>
</dbReference>
<name>A0AAD8VVH6_LOLMU</name>
<comment type="caution">
    <text evidence="2">The sequence shown here is derived from an EMBL/GenBank/DDBJ whole genome shotgun (WGS) entry which is preliminary data.</text>
</comment>
<proteinExistence type="inferred from homology"/>
<protein>
    <submittedName>
        <fullName evidence="2">Uncharacterized protein</fullName>
    </submittedName>
</protein>
<dbReference type="Gene3D" id="3.30.559.10">
    <property type="entry name" value="Chloramphenicol acetyltransferase-like domain"/>
    <property type="match status" value="1"/>
</dbReference>
<accession>A0AAD8VVH6</accession>
<sequence>MSAVVSKSSPVVVVGQSEPATPGSIINLSSFDNCFVPFPTAALLLFDQPIDDTIETVKKALSQALVRYHPMAGRLATGSDGELHIACTGEGVSFVAASASCSLDELSTTSPLLLKDLCLGFHARGGFRERDTRTHGRVMWQLGEKTVALFCYLCPPCKGK</sequence>
<dbReference type="GO" id="GO:0016747">
    <property type="term" value="F:acyltransferase activity, transferring groups other than amino-acyl groups"/>
    <property type="evidence" value="ECO:0007669"/>
    <property type="project" value="UniProtKB-ARBA"/>
</dbReference>
<comment type="similarity">
    <text evidence="1">Belongs to the plant acyltransferase family.</text>
</comment>
<evidence type="ECO:0000313" key="3">
    <source>
        <dbReference type="Proteomes" id="UP001231189"/>
    </source>
</evidence>
<organism evidence="2 3">
    <name type="scientific">Lolium multiflorum</name>
    <name type="common">Italian ryegrass</name>
    <name type="synonym">Lolium perenne subsp. multiflorum</name>
    <dbReference type="NCBI Taxonomy" id="4521"/>
    <lineage>
        <taxon>Eukaryota</taxon>
        <taxon>Viridiplantae</taxon>
        <taxon>Streptophyta</taxon>
        <taxon>Embryophyta</taxon>
        <taxon>Tracheophyta</taxon>
        <taxon>Spermatophyta</taxon>
        <taxon>Magnoliopsida</taxon>
        <taxon>Liliopsida</taxon>
        <taxon>Poales</taxon>
        <taxon>Poaceae</taxon>
        <taxon>BOP clade</taxon>
        <taxon>Pooideae</taxon>
        <taxon>Poodae</taxon>
        <taxon>Poeae</taxon>
        <taxon>Poeae Chloroplast Group 2 (Poeae type)</taxon>
        <taxon>Loliodinae</taxon>
        <taxon>Loliinae</taxon>
        <taxon>Lolium</taxon>
    </lineage>
</organism>
<gene>
    <name evidence="2" type="ORF">QYE76_026326</name>
</gene>
<dbReference type="Pfam" id="PF02458">
    <property type="entry name" value="Transferase"/>
    <property type="match status" value="1"/>
</dbReference>
<reference evidence="2" key="1">
    <citation type="submission" date="2023-07" db="EMBL/GenBank/DDBJ databases">
        <title>A chromosome-level genome assembly of Lolium multiflorum.</title>
        <authorList>
            <person name="Chen Y."/>
            <person name="Copetti D."/>
            <person name="Kolliker R."/>
            <person name="Studer B."/>
        </authorList>
    </citation>
    <scope>NUCLEOTIDE SEQUENCE</scope>
    <source>
        <strain evidence="2">02402/16</strain>
        <tissue evidence="2">Leaf</tissue>
    </source>
</reference>
<dbReference type="EMBL" id="JAUUTY010000006">
    <property type="protein sequence ID" value="KAK1620809.1"/>
    <property type="molecule type" value="Genomic_DNA"/>
</dbReference>
<evidence type="ECO:0000256" key="1">
    <source>
        <dbReference type="ARBA" id="ARBA00009861"/>
    </source>
</evidence>
<dbReference type="AlphaFoldDB" id="A0AAD8VVH6"/>
<dbReference type="Proteomes" id="UP001231189">
    <property type="component" value="Unassembled WGS sequence"/>
</dbReference>
<keyword evidence="3" id="KW-1185">Reference proteome</keyword>
<dbReference type="InterPro" id="IPR023213">
    <property type="entry name" value="CAT-like_dom_sf"/>
</dbReference>
<dbReference type="PANTHER" id="PTHR31147">
    <property type="entry name" value="ACYL TRANSFERASE 4"/>
    <property type="match status" value="1"/>
</dbReference>
<evidence type="ECO:0000313" key="2">
    <source>
        <dbReference type="EMBL" id="KAK1620809.1"/>
    </source>
</evidence>